<dbReference type="KEGG" id="fll:EI427_23725"/>
<name>A0A3Q9FQG9_9BACT</name>
<dbReference type="Proteomes" id="UP000267268">
    <property type="component" value="Chromosome 2"/>
</dbReference>
<gene>
    <name evidence="1" type="ORF">EI427_23725</name>
</gene>
<organism evidence="1 2">
    <name type="scientific">Flammeovirga pectinis</name>
    <dbReference type="NCBI Taxonomy" id="2494373"/>
    <lineage>
        <taxon>Bacteria</taxon>
        <taxon>Pseudomonadati</taxon>
        <taxon>Bacteroidota</taxon>
        <taxon>Cytophagia</taxon>
        <taxon>Cytophagales</taxon>
        <taxon>Flammeovirgaceae</taxon>
        <taxon>Flammeovirga</taxon>
    </lineage>
</organism>
<dbReference type="RefSeq" id="WP_126619742.1">
    <property type="nucleotide sequence ID" value="NZ_CP034563.1"/>
</dbReference>
<protein>
    <submittedName>
        <fullName evidence="1">Uncharacterized protein</fullName>
    </submittedName>
</protein>
<dbReference type="EMBL" id="CP034563">
    <property type="protein sequence ID" value="AZQ65227.1"/>
    <property type="molecule type" value="Genomic_DNA"/>
</dbReference>
<proteinExistence type="predicted"/>
<evidence type="ECO:0000313" key="1">
    <source>
        <dbReference type="EMBL" id="AZQ65227.1"/>
    </source>
</evidence>
<dbReference type="AlphaFoldDB" id="A0A3Q9FQG9"/>
<evidence type="ECO:0000313" key="2">
    <source>
        <dbReference type="Proteomes" id="UP000267268"/>
    </source>
</evidence>
<sequence length="72" mass="8481">MKPLLKQHIFYLNLIRFDLLNDDELNGVIIKKLLSYQDEEFFRRKLIALAGSHAEVLVANELLKKIVIMRVE</sequence>
<reference evidence="1 2" key="1">
    <citation type="submission" date="2018-12" db="EMBL/GenBank/DDBJ databases">
        <title>Flammeovirga pectinis sp. nov., isolated from the gut of the Korean scallop, Patinopecten yessoensis.</title>
        <authorList>
            <person name="Bae J.-W."/>
            <person name="Jeong Y.-S."/>
            <person name="Kang W."/>
        </authorList>
    </citation>
    <scope>NUCLEOTIDE SEQUENCE [LARGE SCALE GENOMIC DNA]</scope>
    <source>
        <strain evidence="1 2">L12M1</strain>
    </source>
</reference>
<keyword evidence="2" id="KW-1185">Reference proteome</keyword>
<accession>A0A3Q9FQG9</accession>